<dbReference type="PANTHER" id="PTHR12210">
    <property type="entry name" value="DULLARD PROTEIN PHOSPHATASE"/>
    <property type="match status" value="1"/>
</dbReference>
<keyword evidence="1" id="KW-0904">Protein phosphatase</keyword>
<gene>
    <name evidence="3" type="ORF">G0U57_012159</name>
</gene>
<dbReference type="PROSITE" id="PS50969">
    <property type="entry name" value="FCP1"/>
    <property type="match status" value="1"/>
</dbReference>
<keyword evidence="1" id="KW-0378">Hydrolase</keyword>
<evidence type="ECO:0000259" key="2">
    <source>
        <dbReference type="PROSITE" id="PS50969"/>
    </source>
</evidence>
<proteinExistence type="predicted"/>
<dbReference type="Proteomes" id="UP000765507">
    <property type="component" value="Unassembled WGS sequence"/>
</dbReference>
<dbReference type="CDD" id="cd07521">
    <property type="entry name" value="HAD_FCP1-like"/>
    <property type="match status" value="1"/>
</dbReference>
<dbReference type="NCBIfam" id="TIGR02251">
    <property type="entry name" value="HIF-SF_euk"/>
    <property type="match status" value="1"/>
</dbReference>
<dbReference type="InterPro" id="IPR011948">
    <property type="entry name" value="Dullard_phosphatase"/>
</dbReference>
<evidence type="ECO:0000256" key="1">
    <source>
        <dbReference type="ARBA" id="ARBA00022912"/>
    </source>
</evidence>
<protein>
    <submittedName>
        <fullName evidence="3">CTD small phosphatase-like protein 2-A</fullName>
    </submittedName>
</protein>
<dbReference type="SMART" id="SM00577">
    <property type="entry name" value="CPDc"/>
    <property type="match status" value="1"/>
</dbReference>
<dbReference type="SUPFAM" id="SSF56784">
    <property type="entry name" value="HAD-like"/>
    <property type="match status" value="1"/>
</dbReference>
<dbReference type="InterPro" id="IPR050365">
    <property type="entry name" value="TIM50"/>
</dbReference>
<reference evidence="3 4" key="1">
    <citation type="journal article" date="2020" name="G3 (Bethesda)">
        <title>Draft Genome of the Common Snapping Turtle, Chelydra serpentina, a Model for Phenotypic Plasticity in Reptiles.</title>
        <authorList>
            <person name="Das D."/>
            <person name="Singh S.K."/>
            <person name="Bierstedt J."/>
            <person name="Erickson A."/>
            <person name="Galli G.L.J."/>
            <person name="Crossley D.A. 2nd"/>
            <person name="Rhen T."/>
        </authorList>
    </citation>
    <scope>NUCLEOTIDE SEQUENCE [LARGE SCALE GENOMIC DNA]</scope>
    <source>
        <strain evidence="3">KW</strain>
    </source>
</reference>
<dbReference type="OrthoDB" id="277011at2759"/>
<accession>A0A8T1SC46</accession>
<dbReference type="InterPro" id="IPR023214">
    <property type="entry name" value="HAD_sf"/>
</dbReference>
<dbReference type="InterPro" id="IPR036412">
    <property type="entry name" value="HAD-like_sf"/>
</dbReference>
<dbReference type="InterPro" id="IPR004274">
    <property type="entry name" value="FCP1_dom"/>
</dbReference>
<keyword evidence="4" id="KW-1185">Reference proteome</keyword>
<organism evidence="3 4">
    <name type="scientific">Chelydra serpentina</name>
    <name type="common">Snapping turtle</name>
    <name type="synonym">Testudo serpentina</name>
    <dbReference type="NCBI Taxonomy" id="8475"/>
    <lineage>
        <taxon>Eukaryota</taxon>
        <taxon>Metazoa</taxon>
        <taxon>Chordata</taxon>
        <taxon>Craniata</taxon>
        <taxon>Vertebrata</taxon>
        <taxon>Euteleostomi</taxon>
        <taxon>Archelosauria</taxon>
        <taxon>Testudinata</taxon>
        <taxon>Testudines</taxon>
        <taxon>Cryptodira</taxon>
        <taxon>Durocryptodira</taxon>
        <taxon>Americhelydia</taxon>
        <taxon>Chelydroidea</taxon>
        <taxon>Chelydridae</taxon>
        <taxon>Chelydra</taxon>
    </lineage>
</organism>
<sequence length="161" mass="18789">MEAGPINTDPCFLPPGFLEVYMKLRPHVQEFLETLSKAYEIFVFTTAKQDYTEKILDVLDPQKKWIRHRLYQQDCLCLQGYYVKDLSILERDLARTVALDDSLQGFPYQISNGIPIPGWLGDRQDQELLRVLPLLEKLSQAGDVRTEIRRKYRLCRLLAVD</sequence>
<evidence type="ECO:0000313" key="4">
    <source>
        <dbReference type="Proteomes" id="UP000765507"/>
    </source>
</evidence>
<name>A0A8T1SC46_CHESE</name>
<dbReference type="GO" id="GO:0004721">
    <property type="term" value="F:phosphoprotein phosphatase activity"/>
    <property type="evidence" value="ECO:0007669"/>
    <property type="project" value="UniProtKB-KW"/>
</dbReference>
<dbReference type="EMBL" id="JAHGAV010000323">
    <property type="protein sequence ID" value="KAG6926440.1"/>
    <property type="molecule type" value="Genomic_DNA"/>
</dbReference>
<evidence type="ECO:0000313" key="3">
    <source>
        <dbReference type="EMBL" id="KAG6926440.1"/>
    </source>
</evidence>
<feature type="domain" description="FCP1 homology" evidence="2">
    <location>
        <begin position="1"/>
        <end position="138"/>
    </location>
</feature>
<dbReference type="Pfam" id="PF03031">
    <property type="entry name" value="NIF"/>
    <property type="match status" value="1"/>
</dbReference>
<dbReference type="Gene3D" id="3.40.50.1000">
    <property type="entry name" value="HAD superfamily/HAD-like"/>
    <property type="match status" value="1"/>
</dbReference>
<dbReference type="AlphaFoldDB" id="A0A8T1SC46"/>
<comment type="caution">
    <text evidence="3">The sequence shown here is derived from an EMBL/GenBank/DDBJ whole genome shotgun (WGS) entry which is preliminary data.</text>
</comment>